<gene>
    <name evidence="1" type="ORF">YC6258_05787</name>
</gene>
<dbReference type="HOGENOM" id="CLU_3252299_0_0_6"/>
<dbReference type="Proteomes" id="UP000032266">
    <property type="component" value="Chromosome"/>
</dbReference>
<organism evidence="1 2">
    <name type="scientific">Gynuella sunshinyii YC6258</name>
    <dbReference type="NCBI Taxonomy" id="1445510"/>
    <lineage>
        <taxon>Bacteria</taxon>
        <taxon>Pseudomonadati</taxon>
        <taxon>Pseudomonadota</taxon>
        <taxon>Gammaproteobacteria</taxon>
        <taxon>Oceanospirillales</taxon>
        <taxon>Saccharospirillaceae</taxon>
        <taxon>Gynuella</taxon>
    </lineage>
</organism>
<dbReference type="EMBL" id="CP007142">
    <property type="protein sequence ID" value="AJQ97815.1"/>
    <property type="molecule type" value="Genomic_DNA"/>
</dbReference>
<dbReference type="KEGG" id="gsn:YC6258_05787"/>
<evidence type="ECO:0000313" key="2">
    <source>
        <dbReference type="Proteomes" id="UP000032266"/>
    </source>
</evidence>
<protein>
    <submittedName>
        <fullName evidence="1">Uncharacterized protein</fullName>
    </submittedName>
</protein>
<sequence length="42" mass="5124">MQSYCQTPHDRQNTSLKYDNYQMQVFFHLQRTFLQQSEAVNP</sequence>
<name>A0A0C5VEZ0_9GAMM</name>
<keyword evidence="2" id="KW-1185">Reference proteome</keyword>
<evidence type="ECO:0000313" key="1">
    <source>
        <dbReference type="EMBL" id="AJQ97815.1"/>
    </source>
</evidence>
<dbReference type="AlphaFoldDB" id="A0A0C5VEZ0"/>
<proteinExistence type="predicted"/>
<reference evidence="1 2" key="1">
    <citation type="submission" date="2014-01" db="EMBL/GenBank/DDBJ databases">
        <title>Full genme sequencing of cellulolytic bacterium Gynuella sunshinyii YC6258T gen. nov., sp. nov.</title>
        <authorList>
            <person name="Khan H."/>
            <person name="Chung E.J."/>
            <person name="Chung Y.R."/>
        </authorList>
    </citation>
    <scope>NUCLEOTIDE SEQUENCE [LARGE SCALE GENOMIC DNA]</scope>
    <source>
        <strain evidence="1 2">YC6258</strain>
    </source>
</reference>
<dbReference type="STRING" id="1445510.YC6258_05787"/>
<accession>A0A0C5VEZ0</accession>